<accession>A0A078RYT2</accession>
<sequence>MKKLLLGFLLFTFLISCGNKKAKMDPFATITEMVDSAGHKADTLLEAEVKEEPKPMEADELFDDFIFNYASDDALQRQRTVFPLPYYNRDTPSKIEEEFWKHDYLFTKQNYYTLLFDKEEDMDMVGDTTLTSVQVEWIFLKTRMVKRYYFERKRGMWMLEAINLREMEKGENEDFVEFYTRFVTDSVYQSKHIRHPLQFITIDPDDEFSILETTLDVDQWYAFRPVMPTDRLSNINYGQKNEDLSDTKILKVNGIGNGYSNIFYFRKRSKGWELYKYEDTSI</sequence>
<dbReference type="Proteomes" id="UP000028013">
    <property type="component" value="Unassembled WGS sequence"/>
</dbReference>
<proteinExistence type="predicted"/>
<dbReference type="InterPro" id="IPR025590">
    <property type="entry name" value="DUF4348"/>
</dbReference>
<gene>
    <name evidence="1" type="ORF">M094_1373</name>
</gene>
<name>A0A078RYT2_BACUN</name>
<dbReference type="EMBL" id="JNHN01000174">
    <property type="protein sequence ID" value="KDS50448.1"/>
    <property type="molecule type" value="Genomic_DNA"/>
</dbReference>
<dbReference type="Pfam" id="PF14254">
    <property type="entry name" value="DUF4348"/>
    <property type="match status" value="1"/>
</dbReference>
<protein>
    <recommendedName>
        <fullName evidence="3">DUF4348 domain-containing protein</fullName>
    </recommendedName>
</protein>
<dbReference type="PROSITE" id="PS51257">
    <property type="entry name" value="PROKAR_LIPOPROTEIN"/>
    <property type="match status" value="1"/>
</dbReference>
<reference evidence="1 2" key="1">
    <citation type="submission" date="2014-04" db="EMBL/GenBank/DDBJ databases">
        <authorList>
            <person name="Sears C."/>
            <person name="Carroll K."/>
            <person name="Sack B.R."/>
            <person name="Qadri F."/>
            <person name="Myers L.L."/>
            <person name="Chung G.-T."/>
            <person name="Escheverria P."/>
            <person name="Fraser C.M."/>
            <person name="Sadzewicz L."/>
            <person name="Shefchek K.A."/>
            <person name="Tallon L."/>
            <person name="Das S.P."/>
            <person name="Daugherty S."/>
            <person name="Mongodin E.F."/>
        </authorList>
    </citation>
    <scope>NUCLEOTIDE SEQUENCE [LARGE SCALE GENOMIC DNA]</scope>
    <source>
        <strain evidence="1 2">3978 T3 ii</strain>
    </source>
</reference>
<dbReference type="GeneID" id="99752720"/>
<dbReference type="PATRIC" id="fig|1339349.3.peg.2544"/>
<dbReference type="RefSeq" id="WP_005831399.1">
    <property type="nucleotide sequence ID" value="NZ_JNHN01000174.1"/>
</dbReference>
<dbReference type="AlphaFoldDB" id="A0A078RYT2"/>
<evidence type="ECO:0000313" key="1">
    <source>
        <dbReference type="EMBL" id="KDS50448.1"/>
    </source>
</evidence>
<comment type="caution">
    <text evidence="1">The sequence shown here is derived from an EMBL/GenBank/DDBJ whole genome shotgun (WGS) entry which is preliminary data.</text>
</comment>
<evidence type="ECO:0000313" key="2">
    <source>
        <dbReference type="Proteomes" id="UP000028013"/>
    </source>
</evidence>
<organism evidence="1 2">
    <name type="scientific">Bacteroides uniformis str. 3978 T3 ii</name>
    <dbReference type="NCBI Taxonomy" id="1339349"/>
    <lineage>
        <taxon>Bacteria</taxon>
        <taxon>Pseudomonadati</taxon>
        <taxon>Bacteroidota</taxon>
        <taxon>Bacteroidia</taxon>
        <taxon>Bacteroidales</taxon>
        <taxon>Bacteroidaceae</taxon>
        <taxon>Bacteroides</taxon>
    </lineage>
</organism>
<evidence type="ECO:0008006" key="3">
    <source>
        <dbReference type="Google" id="ProtNLM"/>
    </source>
</evidence>